<protein>
    <submittedName>
        <fullName evidence="2">Uncharacterized protein</fullName>
    </submittedName>
</protein>
<evidence type="ECO:0000313" key="4">
    <source>
        <dbReference type="Proteomes" id="UP000654075"/>
    </source>
</evidence>
<proteinExistence type="predicted"/>
<dbReference type="EMBL" id="CAJNNV010026256">
    <property type="protein sequence ID" value="CAE8617704.1"/>
    <property type="molecule type" value="Genomic_DNA"/>
</dbReference>
<dbReference type="Proteomes" id="UP000626109">
    <property type="component" value="Unassembled WGS sequence"/>
</dbReference>
<accession>A0A813FTJ5</accession>
<reference evidence="2" key="1">
    <citation type="submission" date="2021-02" db="EMBL/GenBank/DDBJ databases">
        <authorList>
            <person name="Dougan E. K."/>
            <person name="Rhodes N."/>
            <person name="Thang M."/>
            <person name="Chan C."/>
        </authorList>
    </citation>
    <scope>NUCLEOTIDE SEQUENCE</scope>
</reference>
<feature type="compositionally biased region" description="Polar residues" evidence="1">
    <location>
        <begin position="20"/>
        <end position="34"/>
    </location>
</feature>
<dbReference type="EMBL" id="CAJNNW010037458">
    <property type="protein sequence ID" value="CAE8741944.1"/>
    <property type="molecule type" value="Genomic_DNA"/>
</dbReference>
<sequence length="184" mass="18822">MASHAADVGGGGPRGHTLLVGSSPSAGSSCFQFRTTERPKRARSPPGSEALAAGADSAAGCRSCASADAGAGVGVPDHAMCPIEAEGQSEADQDRPGKKVCLGPIAAAAADQWCLDKHRLEAWAVCKGLPGVGLADLVDYRRENPEEDISAELSECGLREATSRSCTRDDAANLTPEAADCSDR</sequence>
<evidence type="ECO:0000256" key="1">
    <source>
        <dbReference type="SAM" id="MobiDB-lite"/>
    </source>
</evidence>
<gene>
    <name evidence="2" type="ORF">PGLA1383_LOCUS35364</name>
    <name evidence="3" type="ORF">PGLA2088_LOCUS50741</name>
</gene>
<evidence type="ECO:0000313" key="3">
    <source>
        <dbReference type="EMBL" id="CAE8741944.1"/>
    </source>
</evidence>
<comment type="caution">
    <text evidence="2">The sequence shown here is derived from an EMBL/GenBank/DDBJ whole genome shotgun (WGS) entry which is preliminary data.</text>
</comment>
<organism evidence="2 4">
    <name type="scientific">Polarella glacialis</name>
    <name type="common">Dinoflagellate</name>
    <dbReference type="NCBI Taxonomy" id="89957"/>
    <lineage>
        <taxon>Eukaryota</taxon>
        <taxon>Sar</taxon>
        <taxon>Alveolata</taxon>
        <taxon>Dinophyceae</taxon>
        <taxon>Suessiales</taxon>
        <taxon>Suessiaceae</taxon>
        <taxon>Polarella</taxon>
    </lineage>
</organism>
<name>A0A813FTJ5_POLGL</name>
<evidence type="ECO:0000313" key="2">
    <source>
        <dbReference type="EMBL" id="CAE8617704.1"/>
    </source>
</evidence>
<feature type="region of interest" description="Disordered" evidence="1">
    <location>
        <begin position="1"/>
        <end position="52"/>
    </location>
</feature>
<dbReference type="AlphaFoldDB" id="A0A813FTJ5"/>
<dbReference type="Proteomes" id="UP000654075">
    <property type="component" value="Unassembled WGS sequence"/>
</dbReference>
<keyword evidence="4" id="KW-1185">Reference proteome</keyword>